<dbReference type="STRING" id="1184267.A11Q_1237"/>
<dbReference type="CDD" id="cd00156">
    <property type="entry name" value="REC"/>
    <property type="match status" value="1"/>
</dbReference>
<dbReference type="RefSeq" id="WP_015469943.1">
    <property type="nucleotide sequence ID" value="NC_020813.1"/>
</dbReference>
<dbReference type="InterPro" id="IPR050595">
    <property type="entry name" value="Bact_response_regulator"/>
</dbReference>
<dbReference type="EMBL" id="CP003537">
    <property type="protein sequence ID" value="AGH95453.1"/>
    <property type="molecule type" value="Genomic_DNA"/>
</dbReference>
<dbReference type="PATRIC" id="fig|1184267.3.peg.1252"/>
<proteinExistence type="predicted"/>
<dbReference type="InterPro" id="IPR011006">
    <property type="entry name" value="CheY-like_superfamily"/>
</dbReference>
<reference evidence="4 5" key="1">
    <citation type="journal article" date="2013" name="ISME J.">
        <title>By their genes ye shall know them: genomic signatures of predatory bacteria.</title>
        <authorList>
            <person name="Pasternak Z."/>
            <person name="Pietrokovski S."/>
            <person name="Rotem O."/>
            <person name="Gophna U."/>
            <person name="Lurie-Weinberger M.N."/>
            <person name="Jurkevitch E."/>
        </authorList>
    </citation>
    <scope>NUCLEOTIDE SEQUENCE [LARGE SCALE GENOMIC DNA]</scope>
    <source>
        <strain evidence="4 5">JSS</strain>
    </source>
</reference>
<evidence type="ECO:0000256" key="2">
    <source>
        <dbReference type="PROSITE-ProRule" id="PRU00169"/>
    </source>
</evidence>
<keyword evidence="5" id="KW-1185">Reference proteome</keyword>
<protein>
    <recommendedName>
        <fullName evidence="3">Response regulatory domain-containing protein</fullName>
    </recommendedName>
</protein>
<dbReference type="AlphaFoldDB" id="M4V8B4"/>
<dbReference type="Gene3D" id="3.40.50.2300">
    <property type="match status" value="1"/>
</dbReference>
<dbReference type="KEGG" id="bex:A11Q_1237"/>
<name>M4V8B4_9BACT</name>
<sequence>MGNLDNHTRRILVVEDDPSMTIMLKSSIAGAAPDAKVCYASSIEQALAKILQSADISNDNPYDLIVADIFLEGHSTGLDLWKVISSTYPNLPFLVISSVSEQEVRKAVGEEDQSQLIYLQKPFSVKAFKDKVQSIFEKAAVNTISFKGKVEGESRPELIHNDEHEQMAHLLMLKMSSDWLSKQEWVNEPYGGQNPAQELLFHARISAHKLWEDFFISDDKQITLDKQKIREHLLKMGDLNPELKKFLEEKLDNMESVFQIH</sequence>
<dbReference type="OrthoDB" id="582170at2"/>
<dbReference type="Pfam" id="PF00072">
    <property type="entry name" value="Response_reg"/>
    <property type="match status" value="1"/>
</dbReference>
<dbReference type="PANTHER" id="PTHR44591">
    <property type="entry name" value="STRESS RESPONSE REGULATOR PROTEIN 1"/>
    <property type="match status" value="1"/>
</dbReference>
<dbReference type="SMART" id="SM00448">
    <property type="entry name" value="REC"/>
    <property type="match status" value="1"/>
</dbReference>
<keyword evidence="1 2" id="KW-0597">Phosphoprotein</keyword>
<feature type="domain" description="Response regulatory" evidence="3">
    <location>
        <begin position="10"/>
        <end position="136"/>
    </location>
</feature>
<dbReference type="eggNOG" id="COG2204">
    <property type="taxonomic scope" value="Bacteria"/>
</dbReference>
<evidence type="ECO:0000313" key="5">
    <source>
        <dbReference type="Proteomes" id="UP000012040"/>
    </source>
</evidence>
<feature type="modified residue" description="4-aspartylphosphate" evidence="2">
    <location>
        <position position="68"/>
    </location>
</feature>
<organism evidence="4 5">
    <name type="scientific">Pseudobdellovibrio exovorus JSS</name>
    <dbReference type="NCBI Taxonomy" id="1184267"/>
    <lineage>
        <taxon>Bacteria</taxon>
        <taxon>Pseudomonadati</taxon>
        <taxon>Bdellovibrionota</taxon>
        <taxon>Bdellovibrionia</taxon>
        <taxon>Bdellovibrionales</taxon>
        <taxon>Pseudobdellovibrionaceae</taxon>
        <taxon>Pseudobdellovibrio</taxon>
    </lineage>
</organism>
<dbReference type="PROSITE" id="PS50110">
    <property type="entry name" value="RESPONSE_REGULATORY"/>
    <property type="match status" value="1"/>
</dbReference>
<dbReference type="Proteomes" id="UP000012040">
    <property type="component" value="Chromosome"/>
</dbReference>
<dbReference type="PANTHER" id="PTHR44591:SF3">
    <property type="entry name" value="RESPONSE REGULATORY DOMAIN-CONTAINING PROTEIN"/>
    <property type="match status" value="1"/>
</dbReference>
<dbReference type="HOGENOM" id="CLU_1064218_0_0_7"/>
<evidence type="ECO:0000256" key="1">
    <source>
        <dbReference type="ARBA" id="ARBA00022553"/>
    </source>
</evidence>
<dbReference type="SUPFAM" id="SSF52172">
    <property type="entry name" value="CheY-like"/>
    <property type="match status" value="1"/>
</dbReference>
<evidence type="ECO:0000313" key="4">
    <source>
        <dbReference type="EMBL" id="AGH95453.1"/>
    </source>
</evidence>
<gene>
    <name evidence="4" type="ORF">A11Q_1237</name>
</gene>
<accession>M4V8B4</accession>
<dbReference type="InterPro" id="IPR001789">
    <property type="entry name" value="Sig_transdc_resp-reg_receiver"/>
</dbReference>
<dbReference type="GO" id="GO:0000160">
    <property type="term" value="P:phosphorelay signal transduction system"/>
    <property type="evidence" value="ECO:0007669"/>
    <property type="project" value="InterPro"/>
</dbReference>
<evidence type="ECO:0000259" key="3">
    <source>
        <dbReference type="PROSITE" id="PS50110"/>
    </source>
</evidence>